<protein>
    <submittedName>
        <fullName evidence="1">Phosphoesterase, DHHA1</fullName>
    </submittedName>
</protein>
<organism evidence="1 2">
    <name type="scientific">Thermofilum pendens (strain DSM 2475 / Hrk 5)</name>
    <dbReference type="NCBI Taxonomy" id="368408"/>
    <lineage>
        <taxon>Archaea</taxon>
        <taxon>Thermoproteota</taxon>
        <taxon>Thermoprotei</taxon>
        <taxon>Thermofilales</taxon>
        <taxon>Thermofilaceae</taxon>
        <taxon>Thermofilum</taxon>
    </lineage>
</organism>
<dbReference type="KEGG" id="tpe:Tpen_0888"/>
<dbReference type="PANTHER" id="PTHR42146">
    <property type="entry name" value="3',5'-CYCLIC-NUCLEOTIDE PHOSPHODIESTERASE"/>
    <property type="match status" value="1"/>
</dbReference>
<proteinExistence type="predicted"/>
<accession>A1RYK9</accession>
<dbReference type="SUPFAM" id="SSF64182">
    <property type="entry name" value="DHH phosphoesterases"/>
    <property type="match status" value="1"/>
</dbReference>
<evidence type="ECO:0000313" key="1">
    <source>
        <dbReference type="EMBL" id="ABL78289.1"/>
    </source>
</evidence>
<name>A1RYK9_THEPD</name>
<dbReference type="EMBL" id="CP000505">
    <property type="protein sequence ID" value="ABL78289.1"/>
    <property type="molecule type" value="Genomic_DNA"/>
</dbReference>
<dbReference type="InterPro" id="IPR052968">
    <property type="entry name" value="Nucleotide_metab_enz"/>
</dbReference>
<dbReference type="Proteomes" id="UP000000641">
    <property type="component" value="Chromosome"/>
</dbReference>
<dbReference type="EnsemblBacteria" id="ABL78289">
    <property type="protein sequence ID" value="ABL78289"/>
    <property type="gene ID" value="Tpen_0888"/>
</dbReference>
<reference evidence="2" key="1">
    <citation type="journal article" date="2008" name="J. Bacteriol.">
        <title>Genome sequence of Thermofilum pendens reveals an exceptional loss of biosynthetic pathways without genome reduction.</title>
        <authorList>
            <person name="Anderson I."/>
            <person name="Rodriguez J."/>
            <person name="Susanti D."/>
            <person name="Porat I."/>
            <person name="Reich C."/>
            <person name="Ulrich L.E."/>
            <person name="Elkins J.G."/>
            <person name="Mavromatis K."/>
            <person name="Lykidis A."/>
            <person name="Kim E."/>
            <person name="Thompson L.S."/>
            <person name="Nolan M."/>
            <person name="Land M."/>
            <person name="Copeland A."/>
            <person name="Lapidus A."/>
            <person name="Lucas S."/>
            <person name="Detter C."/>
            <person name="Zhulin I.B."/>
            <person name="Olsen G.J."/>
            <person name="Whitman W."/>
            <person name="Mukhopadhyay B."/>
            <person name="Bristow J."/>
            <person name="Kyrpides N."/>
        </authorList>
    </citation>
    <scope>NUCLEOTIDE SEQUENCE [LARGE SCALE GENOMIC DNA]</scope>
    <source>
        <strain evidence="2">DSM 2475 / Hrk 5</strain>
    </source>
</reference>
<keyword evidence="2" id="KW-1185">Reference proteome</keyword>
<sequence length="322" mass="35396">MRIYAFVLHGDLDGLSATATVAAALKHAEKDAELRFYFSQPYELDKDLARVDPRAEGIYIVDLAIDADVWPRLSAELGKLVASKRVTWIDHHPSTIERVEELKRIGVEAMLAEAASASTIARSFLDRVPDPAFFEKIITIGEVADRAVSVAREDPLFHYVEVLSLVLGYRVRDEQIRRRILRAWITERVVVPDEVAKAASEAEKVFQDLLREARLRVVYRSEKVVAVDMRDKRVYGFAGMLASIIASEEGRIALILSRVGEAALLTLRAPPGAKGNPSKTAWDVASRYGGSGGGHAGAASFKVPGTYAEKVLAEIVRALETG</sequence>
<gene>
    <name evidence="1" type="ordered locus">Tpen_0888</name>
</gene>
<dbReference type="GeneID" id="4600831"/>
<dbReference type="HOGENOM" id="CLU_862273_0_0_2"/>
<dbReference type="RefSeq" id="WP_011752554.1">
    <property type="nucleotide sequence ID" value="NC_008698.1"/>
</dbReference>
<evidence type="ECO:0000313" key="2">
    <source>
        <dbReference type="Proteomes" id="UP000000641"/>
    </source>
</evidence>
<dbReference type="PANTHER" id="PTHR42146:SF1">
    <property type="entry name" value="OLIGORIBONUCLEASE NRNB"/>
    <property type="match status" value="1"/>
</dbReference>
<dbReference type="STRING" id="368408.Tpen_0888"/>
<dbReference type="AlphaFoldDB" id="A1RYK9"/>
<dbReference type="eggNOG" id="arCOG00423">
    <property type="taxonomic scope" value="Archaea"/>
</dbReference>
<dbReference type="InterPro" id="IPR038763">
    <property type="entry name" value="DHH_sf"/>
</dbReference>
<dbReference type="OrthoDB" id="5596at2157"/>